<dbReference type="Proteomes" id="UP000261875">
    <property type="component" value="Chromosome"/>
</dbReference>
<reference evidence="3 4" key="1">
    <citation type="submission" date="2017-05" db="EMBL/GenBank/DDBJ databases">
        <title>Genome sequence of Candidatus Fukatsuia symbiotica and Candidatus Hamiltonella defensa from Acyrthosiphon pisum strain 5D.</title>
        <authorList>
            <person name="Patel V.A."/>
            <person name="Chevignon G."/>
            <person name="Russell J.A."/>
            <person name="Oliver K.M."/>
        </authorList>
    </citation>
    <scope>NUCLEOTIDE SEQUENCE [LARGE SCALE GENOMIC DNA]</scope>
    <source>
        <strain evidence="3 4">5D</strain>
    </source>
</reference>
<dbReference type="KEGG" id="fsm:CCS41_02710"/>
<name>A0A2U8I3H2_9GAMM</name>
<dbReference type="EMBL" id="CP021659">
    <property type="protein sequence ID" value="AWK13649.1"/>
    <property type="molecule type" value="Genomic_DNA"/>
</dbReference>
<dbReference type="AlphaFoldDB" id="A0A2U8I3H2"/>
<keyword evidence="4" id="KW-1185">Reference proteome</keyword>
<evidence type="ECO:0000313" key="4">
    <source>
        <dbReference type="Proteomes" id="UP000261875"/>
    </source>
</evidence>
<feature type="transmembrane region" description="Helical" evidence="2">
    <location>
        <begin position="843"/>
        <end position="864"/>
    </location>
</feature>
<evidence type="ECO:0000256" key="1">
    <source>
        <dbReference type="SAM" id="MobiDB-lite"/>
    </source>
</evidence>
<dbReference type="RefSeq" id="WP_072550868.1">
    <property type="nucleotide sequence ID" value="NZ_CP021659.1"/>
</dbReference>
<dbReference type="OrthoDB" id="6479116at2"/>
<feature type="region of interest" description="Disordered" evidence="1">
    <location>
        <begin position="383"/>
        <end position="403"/>
    </location>
</feature>
<gene>
    <name evidence="3" type="ORF">CCS41_02710</name>
</gene>
<keyword evidence="2" id="KW-0812">Transmembrane</keyword>
<feature type="region of interest" description="Disordered" evidence="1">
    <location>
        <begin position="1"/>
        <end position="23"/>
    </location>
</feature>
<sequence length="939" mass="105044">MTILKIPTSHPIENPENNTNTASENKFSAISAAFGNNKEIKVPAISDIQRVGNTCTKKEVLVTKNKIKNKGNIFFKICGVSVRRKKAKKEKSLYCNGSGNDGDKNVGVVVIPSNSLLGGDKTPFPAKWYPSAKPSAANLSTKGMKESDVAEDSNPFAADMEESDVAEDSNLFAADMKESDVVEDSNPFAADMEESDVAEDFNPFAADMEESDVAEDSNPFAADMKESDVAEAFPQIASNLLTAAPSYRKSATFDTEQTIDSCDNYGADLNKLSKEFLDFFHQLPKKQQEKFSGSVNNTEELVNKINSYLDNKNKNKKSFKKYLSINILEQLQSKQIKKTLKKNSILKALSNVMNTSNSELARYYQLTCGKKGWQLVAKTQEPKIQERESETKSRIKDLPPSTSTSVNKVALTEVISTETAVIKIAPVTNEQQQINTLIDEYNERVVSKYKGDKDIKLNDGITSLNELCQEINKHIDKIRKIKKSTLRVLIEDFVQEITKKPINPFGVMSDFPYHLYPLEEAKQVSKHQLLFTEFLKGYINNNSDRHLPLFKKILKEGEIQKYAVIELENKTNVIVRTFPENNRDICNLLNILSQHHTARRTWARDLAVFLEESELAAFMKIEPLQNEKHLQIVPLEDDLKSVNKRIEELTSLMRFMGNAIPHINSELANLNQANHDDGQNAQLTYYRMTQIFSGKAMRQSNGAKKWAYGVLRTVVGKSNTDFGDKTHDIHATVNTLIDRVKEKTLRKSNSASIINSDQYKKMNARLKHIAVMAGKWKSLKGSIANDITENIDTALRHAIAADIIQLKHELKSINLNTFLNKGKWVLAGIITGTILSLATLSSLAIIVVLPLSVIGGIFGLAYLITKCKPKIEPSQISKILSDSVKKIINQDFGKLESHDVSWSDAIKYWRKGILPIAVVQQTNQIAALPAINTPLNTHD</sequence>
<feature type="compositionally biased region" description="Basic and acidic residues" evidence="1">
    <location>
        <begin position="383"/>
        <end position="397"/>
    </location>
</feature>
<evidence type="ECO:0000313" key="3">
    <source>
        <dbReference type="EMBL" id="AWK13649.1"/>
    </source>
</evidence>
<organism evidence="3 4">
    <name type="scientific">Candidatus Fukatsuia symbiotica</name>
    <dbReference type="NCBI Taxonomy" id="1878942"/>
    <lineage>
        <taxon>Bacteria</taxon>
        <taxon>Pseudomonadati</taxon>
        <taxon>Pseudomonadota</taxon>
        <taxon>Gammaproteobacteria</taxon>
        <taxon>Enterobacterales</taxon>
        <taxon>Yersiniaceae</taxon>
        <taxon>Candidatus Fukatsuia</taxon>
    </lineage>
</organism>
<keyword evidence="2" id="KW-0472">Membrane</keyword>
<proteinExistence type="predicted"/>
<protein>
    <submittedName>
        <fullName evidence="3">Uncharacterized protein</fullName>
    </submittedName>
</protein>
<keyword evidence="2" id="KW-1133">Transmembrane helix</keyword>
<evidence type="ECO:0000256" key="2">
    <source>
        <dbReference type="SAM" id="Phobius"/>
    </source>
</evidence>
<accession>A0A2U8I3H2</accession>